<dbReference type="Gene3D" id="3.30.1330.40">
    <property type="entry name" value="RutC-like"/>
    <property type="match status" value="1"/>
</dbReference>
<comment type="caution">
    <text evidence="3">The sequence shown here is derived from an EMBL/GenBank/DDBJ whole genome shotgun (WGS) entry which is preliminary data.</text>
</comment>
<dbReference type="PANTHER" id="PTHR11803">
    <property type="entry name" value="2-IMINOBUTANOATE/2-IMINOPROPANOATE DEAMINASE RIDA"/>
    <property type="match status" value="1"/>
</dbReference>
<dbReference type="Proteomes" id="UP000657385">
    <property type="component" value="Unassembled WGS sequence"/>
</dbReference>
<dbReference type="InterPro" id="IPR006175">
    <property type="entry name" value="YjgF/YER057c/UK114"/>
</dbReference>
<dbReference type="EMBL" id="JADPRT010000019">
    <property type="protein sequence ID" value="MBF9072895.1"/>
    <property type="molecule type" value="Genomic_DNA"/>
</dbReference>
<evidence type="ECO:0000313" key="3">
    <source>
        <dbReference type="EMBL" id="MBF9072895.1"/>
    </source>
</evidence>
<protein>
    <submittedName>
        <fullName evidence="3">RidA family protein</fullName>
    </submittedName>
</protein>
<dbReference type="InterPro" id="IPR035959">
    <property type="entry name" value="RutC-like_sf"/>
</dbReference>
<evidence type="ECO:0000313" key="4">
    <source>
        <dbReference type="Proteomes" id="UP000657385"/>
    </source>
</evidence>
<gene>
    <name evidence="2" type="ORF">I2501_26710</name>
    <name evidence="3" type="ORF">I2501_33260</name>
</gene>
<dbReference type="Pfam" id="PF01042">
    <property type="entry name" value="Ribonuc_L-PSP"/>
    <property type="match status" value="1"/>
</dbReference>
<dbReference type="SUPFAM" id="SSF55298">
    <property type="entry name" value="YjgF-like"/>
    <property type="match status" value="1"/>
</dbReference>
<organism evidence="3 4">
    <name type="scientific">Streptacidiphilus fuscans</name>
    <dbReference type="NCBI Taxonomy" id="2789292"/>
    <lineage>
        <taxon>Bacteria</taxon>
        <taxon>Bacillati</taxon>
        <taxon>Actinomycetota</taxon>
        <taxon>Actinomycetes</taxon>
        <taxon>Kitasatosporales</taxon>
        <taxon>Streptomycetaceae</taxon>
        <taxon>Streptacidiphilus</taxon>
    </lineage>
</organism>
<dbReference type="GO" id="GO:0019239">
    <property type="term" value="F:deaminase activity"/>
    <property type="evidence" value="ECO:0007669"/>
    <property type="project" value="TreeGrafter"/>
</dbReference>
<sequence length="131" mass="13972">MRHLVRPDGMPPANGYSHAVVAQGPLIAISGQVPLDAEGRLVGAEGDAVAQLRQVFRNIGTALNASGADWRHVIKLTVYLVDLDDLQAFRTVRDEFVDTVQPPASSLVQVSALVHPGFRVEVDALAVLTAP</sequence>
<dbReference type="EMBL" id="JADPRT010000012">
    <property type="protein sequence ID" value="MBF9071618.1"/>
    <property type="molecule type" value="Genomic_DNA"/>
</dbReference>
<dbReference type="RefSeq" id="WP_196196838.1">
    <property type="nucleotide sequence ID" value="NZ_JADPRT010000012.1"/>
</dbReference>
<comment type="similarity">
    <text evidence="1">Belongs to the RutC family.</text>
</comment>
<accession>A0A931B801</accession>
<dbReference type="AlphaFoldDB" id="A0A931B801"/>
<dbReference type="CDD" id="cd00448">
    <property type="entry name" value="YjgF_YER057c_UK114_family"/>
    <property type="match status" value="1"/>
</dbReference>
<evidence type="ECO:0000256" key="1">
    <source>
        <dbReference type="ARBA" id="ARBA00010552"/>
    </source>
</evidence>
<reference evidence="3" key="1">
    <citation type="submission" date="2020-11" db="EMBL/GenBank/DDBJ databases">
        <title>Isolation and identification of active actinomycetes.</title>
        <authorList>
            <person name="Yu B."/>
        </authorList>
    </citation>
    <scope>NUCLEOTIDE SEQUENCE</scope>
    <source>
        <strain evidence="3">NEAU-YB345</strain>
    </source>
</reference>
<dbReference type="PANTHER" id="PTHR11803:SF58">
    <property type="entry name" value="PROTEIN HMF1-RELATED"/>
    <property type="match status" value="1"/>
</dbReference>
<evidence type="ECO:0000313" key="2">
    <source>
        <dbReference type="EMBL" id="MBF9071618.1"/>
    </source>
</evidence>
<name>A0A931B801_9ACTN</name>
<proteinExistence type="inferred from homology"/>
<dbReference type="GO" id="GO:0005829">
    <property type="term" value="C:cytosol"/>
    <property type="evidence" value="ECO:0007669"/>
    <property type="project" value="TreeGrafter"/>
</dbReference>
<keyword evidence="4" id="KW-1185">Reference proteome</keyword>